<dbReference type="SUPFAM" id="SSF48092">
    <property type="entry name" value="Transcription factor STAT-4 N-domain"/>
    <property type="match status" value="1"/>
</dbReference>
<evidence type="ECO:0000256" key="3">
    <source>
        <dbReference type="ARBA" id="ARBA00005586"/>
    </source>
</evidence>
<dbReference type="FunFam" id="1.10.238.10:FF:000012">
    <property type="entry name" value="Signal transducer and activator of transcription"/>
    <property type="match status" value="1"/>
</dbReference>
<dbReference type="OrthoDB" id="19300at2759"/>
<evidence type="ECO:0000256" key="8">
    <source>
        <dbReference type="ARBA" id="ARBA00023125"/>
    </source>
</evidence>
<dbReference type="Gene3D" id="1.10.238.10">
    <property type="entry name" value="EF-hand"/>
    <property type="match status" value="1"/>
</dbReference>
<reference evidence="15" key="3">
    <citation type="submission" date="2025-09" db="UniProtKB">
        <authorList>
            <consortium name="Ensembl"/>
        </authorList>
    </citation>
    <scope>IDENTIFICATION</scope>
</reference>
<dbReference type="FunFam" id="1.20.1050.20:FF:000001">
    <property type="entry name" value="Signal transducer and activator of transcription"/>
    <property type="match status" value="1"/>
</dbReference>
<keyword evidence="5 13" id="KW-0597">Phosphoprotein</keyword>
<evidence type="ECO:0000259" key="14">
    <source>
        <dbReference type="PROSITE" id="PS50001"/>
    </source>
</evidence>
<dbReference type="InterPro" id="IPR048988">
    <property type="entry name" value="STAT_linker"/>
</dbReference>
<reference evidence="15" key="2">
    <citation type="submission" date="2025-08" db="UniProtKB">
        <authorList>
            <consortium name="Ensembl"/>
        </authorList>
    </citation>
    <scope>IDENTIFICATION</scope>
</reference>
<dbReference type="Gene3D" id="2.60.40.630">
    <property type="entry name" value="STAT transcription factor, DNA-binding domain"/>
    <property type="match status" value="1"/>
</dbReference>
<protein>
    <recommendedName>
        <fullName evidence="13">Signal transducer and activator of transcription</fullName>
    </recommendedName>
</protein>
<evidence type="ECO:0000313" key="15">
    <source>
        <dbReference type="Ensembl" id="ENSSFOP00015011732.1"/>
    </source>
</evidence>
<dbReference type="GO" id="GO:0003700">
    <property type="term" value="F:DNA-binding transcription factor activity"/>
    <property type="evidence" value="ECO:0007669"/>
    <property type="project" value="InterPro"/>
</dbReference>
<dbReference type="InterPro" id="IPR008967">
    <property type="entry name" value="p53-like_TF_DNA-bd_sf"/>
</dbReference>
<comment type="similarity">
    <text evidence="3 13">Belongs to the transcription factor STAT family.</text>
</comment>
<proteinExistence type="inferred from homology"/>
<evidence type="ECO:0000256" key="11">
    <source>
        <dbReference type="ARBA" id="ARBA00023242"/>
    </source>
</evidence>
<dbReference type="Pfam" id="PF02865">
    <property type="entry name" value="STAT_int"/>
    <property type="match status" value="1"/>
</dbReference>
<dbReference type="Pfam" id="PF01017">
    <property type="entry name" value="STAT_alpha"/>
    <property type="match status" value="1"/>
</dbReference>
<keyword evidence="11 13" id="KW-0539">Nucleus</keyword>
<dbReference type="FunFam" id="3.30.505.10:FF:000003">
    <property type="entry name" value="Signal transducer and activator of transcription"/>
    <property type="match status" value="1"/>
</dbReference>
<dbReference type="FunFam" id="2.60.40.630:FF:000001">
    <property type="entry name" value="Signal transducer and activator of transcription"/>
    <property type="match status" value="1"/>
</dbReference>
<dbReference type="GO" id="GO:0006955">
    <property type="term" value="P:immune response"/>
    <property type="evidence" value="ECO:0007669"/>
    <property type="project" value="UniProtKB-ARBA"/>
</dbReference>
<dbReference type="GO" id="GO:0005737">
    <property type="term" value="C:cytoplasm"/>
    <property type="evidence" value="ECO:0007669"/>
    <property type="project" value="UniProtKB-SubCell"/>
</dbReference>
<dbReference type="InterPro" id="IPR036535">
    <property type="entry name" value="STAT_N_sf"/>
</dbReference>
<dbReference type="Proteomes" id="UP000694397">
    <property type="component" value="Chromosome 21"/>
</dbReference>
<sequence length="746" mass="85710">MSQWHQVQQLQGRLLEQVSGLYDDNFPMEIRHTFAPWIESQDWDTAMGHESMAAVLLSILLSQVDDCCSQEQNFLQKHSLKRIHQQLQGKFQANPLHMAGVIADCLREERRILSSASFLEQEPTEESMESFASSESHRNMDARVSAIRGRVQVIDQMVKDLEHMQEDFEYRYKTLKSYSPSASTDEFVKREVETFNYILKVLDFKRKEILTTVGEVITEVDMLMGSQLEPELKAWKRRQQIACIGGPELTSVDQLQCWFTLTVQSLFLIKRQLDKLEQLFLIVTYETDPIPQQKPLLEDHMKRLISHLVKMSFVVEKQPCTLNYPHKPLVIKTGIYFSTRLRLLLKLPEVDYQLKVKTAFDKNVSGGTLHRQFEILNNNPKQMDIDESSNGCLAVEFRHLQLKDKKGSSTSKNEGSLTVTEDLHILTFQARLCLQGLSIDLETSTLPLVVISNIIQLPAGWASVMWYNLLTDEPKNLSFFNNPPCANWSQLAKMLSWQFSTITGRSLTTEQLEMLGEKLLGDHALQSESQVYWSRFCKENIPGKTFSFWLWLDSILELIKKCLQPVWIDGCILGFVSKARERALLKDKAPGTFLLRFSESHLGGITFTWVEQDYNGEKSFSSVEPYTKNHLNMLPFADIIRDYKVLTDGNVPESPLKFLYPDIPKDKAFGKHYNRLHTKAFPYIPLHFLPISMRQLSAASPQTPPKIPLFDLPFSPNPSDLEETFDPQILEEILYSISVPNSLNAT</sequence>
<dbReference type="SUPFAM" id="SSF47655">
    <property type="entry name" value="STAT"/>
    <property type="match status" value="1"/>
</dbReference>
<dbReference type="GO" id="GO:0005634">
    <property type="term" value="C:nucleus"/>
    <property type="evidence" value="ECO:0007669"/>
    <property type="project" value="UniProtKB-SubCell"/>
</dbReference>
<dbReference type="Gene3D" id="3.30.505.10">
    <property type="entry name" value="SH2 domain"/>
    <property type="match status" value="1"/>
</dbReference>
<dbReference type="PROSITE" id="PS50001">
    <property type="entry name" value="SH2"/>
    <property type="match status" value="1"/>
</dbReference>
<evidence type="ECO:0000313" key="16">
    <source>
        <dbReference type="Proteomes" id="UP000694397"/>
    </source>
</evidence>
<comment type="subcellular location">
    <subcellularLocation>
        <location evidence="2 13">Cytoplasm</location>
    </subcellularLocation>
    <subcellularLocation>
        <location evidence="1 13">Nucleus</location>
    </subcellularLocation>
</comment>
<keyword evidence="4 13" id="KW-0963">Cytoplasm</keyword>
<dbReference type="KEGG" id="sfm:108924290"/>
<evidence type="ECO:0000256" key="12">
    <source>
        <dbReference type="PROSITE-ProRule" id="PRU00191"/>
    </source>
</evidence>
<dbReference type="SMART" id="SM00964">
    <property type="entry name" value="STAT_int"/>
    <property type="match status" value="1"/>
</dbReference>
<evidence type="ECO:0000256" key="4">
    <source>
        <dbReference type="ARBA" id="ARBA00022490"/>
    </source>
</evidence>
<dbReference type="InterPro" id="IPR036860">
    <property type="entry name" value="SH2_dom_sf"/>
</dbReference>
<dbReference type="InterPro" id="IPR001217">
    <property type="entry name" value="STAT"/>
</dbReference>
<name>A0A8C9RGI0_SCLFO</name>
<dbReference type="Pfam" id="PF21354">
    <property type="entry name" value="STAT_linker"/>
    <property type="match status" value="1"/>
</dbReference>
<keyword evidence="6 12" id="KW-0727">SH2 domain</keyword>
<dbReference type="SUPFAM" id="SSF49417">
    <property type="entry name" value="p53-like transcription factors"/>
    <property type="match status" value="1"/>
</dbReference>
<dbReference type="Gene3D" id="1.10.532.10">
    <property type="entry name" value="STAT transcription factor, N-terminal domain"/>
    <property type="match status" value="1"/>
</dbReference>
<dbReference type="AlphaFoldDB" id="A0A8C9RGI0"/>
<dbReference type="InterPro" id="IPR000980">
    <property type="entry name" value="SH2"/>
</dbReference>
<evidence type="ECO:0000256" key="6">
    <source>
        <dbReference type="ARBA" id="ARBA00022999"/>
    </source>
</evidence>
<dbReference type="Pfam" id="PF02864">
    <property type="entry name" value="STAT_bind"/>
    <property type="match status" value="1"/>
</dbReference>
<feature type="domain" description="SH2" evidence="14">
    <location>
        <begin position="567"/>
        <end position="662"/>
    </location>
</feature>
<gene>
    <name evidence="15" type="primary">STAT1</name>
</gene>
<keyword evidence="10 13" id="KW-0804">Transcription</keyword>
<dbReference type="PANTHER" id="PTHR11801">
    <property type="entry name" value="SIGNAL TRANSDUCER AND ACTIVATOR OF TRANSCRIPTION"/>
    <property type="match status" value="1"/>
</dbReference>
<dbReference type="InterPro" id="IPR013801">
    <property type="entry name" value="STAT_TF_DNA-bd"/>
</dbReference>
<dbReference type="GO" id="GO:0019221">
    <property type="term" value="P:cytokine-mediated signaling pathway"/>
    <property type="evidence" value="ECO:0007669"/>
    <property type="project" value="UniProtKB-ARBA"/>
</dbReference>
<dbReference type="InterPro" id="IPR013800">
    <property type="entry name" value="STAT_TF_alpha"/>
</dbReference>
<evidence type="ECO:0000256" key="10">
    <source>
        <dbReference type="ARBA" id="ARBA00023163"/>
    </source>
</evidence>
<organism evidence="15 16">
    <name type="scientific">Scleropages formosus</name>
    <name type="common">Asian bonytongue</name>
    <name type="synonym">Osteoglossum formosum</name>
    <dbReference type="NCBI Taxonomy" id="113540"/>
    <lineage>
        <taxon>Eukaryota</taxon>
        <taxon>Metazoa</taxon>
        <taxon>Chordata</taxon>
        <taxon>Craniata</taxon>
        <taxon>Vertebrata</taxon>
        <taxon>Euteleostomi</taxon>
        <taxon>Actinopterygii</taxon>
        <taxon>Neopterygii</taxon>
        <taxon>Teleostei</taxon>
        <taxon>Osteoglossocephala</taxon>
        <taxon>Osteoglossomorpha</taxon>
        <taxon>Osteoglossiformes</taxon>
        <taxon>Osteoglossidae</taxon>
        <taxon>Scleropages</taxon>
    </lineage>
</organism>
<keyword evidence="9 13" id="KW-0010">Activator</keyword>
<dbReference type="Gene3D" id="1.20.1050.20">
    <property type="entry name" value="STAT transcription factor, all-alpha domain"/>
    <property type="match status" value="1"/>
</dbReference>
<dbReference type="InterPro" id="IPR013799">
    <property type="entry name" value="STAT_TF_prot_interaction"/>
</dbReference>
<evidence type="ECO:0000256" key="13">
    <source>
        <dbReference type="RuleBase" id="RU046415"/>
    </source>
</evidence>
<keyword evidence="16" id="KW-1185">Reference proteome</keyword>
<dbReference type="Pfam" id="PF00017">
    <property type="entry name" value="SH2"/>
    <property type="match status" value="1"/>
</dbReference>
<keyword evidence="7 13" id="KW-0805">Transcription regulation</keyword>
<evidence type="ECO:0000256" key="2">
    <source>
        <dbReference type="ARBA" id="ARBA00004496"/>
    </source>
</evidence>
<dbReference type="GO" id="GO:0003677">
    <property type="term" value="F:DNA binding"/>
    <property type="evidence" value="ECO:0007669"/>
    <property type="project" value="UniProtKB-KW"/>
</dbReference>
<dbReference type="InterPro" id="IPR015988">
    <property type="entry name" value="STAT_TF_CC"/>
</dbReference>
<keyword evidence="8 13" id="KW-0238">DNA-binding</keyword>
<dbReference type="SUPFAM" id="SSF55550">
    <property type="entry name" value="SH2 domain"/>
    <property type="match status" value="1"/>
</dbReference>
<reference evidence="15 16" key="1">
    <citation type="submission" date="2019-04" db="EMBL/GenBank/DDBJ databases">
        <authorList>
            <consortium name="Wellcome Sanger Institute Data Sharing"/>
        </authorList>
    </citation>
    <scope>NUCLEOTIDE SEQUENCE [LARGE SCALE GENOMIC DNA]</scope>
</reference>
<dbReference type="InterPro" id="IPR012345">
    <property type="entry name" value="STAT_TF_DNA-bd_N"/>
</dbReference>
<accession>A0A8C9RGI0</accession>
<dbReference type="Ensembl" id="ENSSFOT00015011883.2">
    <property type="protein sequence ID" value="ENSSFOP00015011732.1"/>
    <property type="gene ID" value="ENSSFOG00015007466.2"/>
</dbReference>
<evidence type="ECO:0000256" key="7">
    <source>
        <dbReference type="ARBA" id="ARBA00023015"/>
    </source>
</evidence>
<dbReference type="GeneTree" id="ENSGT01050000244905"/>
<evidence type="ECO:0000256" key="1">
    <source>
        <dbReference type="ARBA" id="ARBA00004123"/>
    </source>
</evidence>
<evidence type="ECO:0000256" key="9">
    <source>
        <dbReference type="ARBA" id="ARBA00023159"/>
    </source>
</evidence>
<evidence type="ECO:0000256" key="5">
    <source>
        <dbReference type="ARBA" id="ARBA00022553"/>
    </source>
</evidence>